<reference evidence="1" key="1">
    <citation type="submission" date="2022-04" db="EMBL/GenBank/DDBJ databases">
        <title>Jade perch genome.</title>
        <authorList>
            <person name="Chao B."/>
        </authorList>
    </citation>
    <scope>NUCLEOTIDE SEQUENCE</scope>
    <source>
        <strain evidence="1">CB-2022</strain>
    </source>
</reference>
<comment type="caution">
    <text evidence="1">The sequence shown here is derived from an EMBL/GenBank/DDBJ whole genome shotgun (WGS) entry which is preliminary data.</text>
</comment>
<sequence>AYGYTPNVSLSLPLGNPCLPSQYHSLQSSPTISVSVTEPHSYDAQDDMRVAGYYSSSSLRPNGAPTLESPRIEITAYGQFPEDEVEESNLPVAKRVNSIVTLTLPSAEGYRDPSCLSPASSISSRSCHSDASSYESGFSYNYDNSPQNSPWQSPSVSPKGSTLALPSDGCLSGGSPRHSPSTSPRTSVTDDTWMGQRSSRPNSPCGAKRKYSFNGSGAPHKQQYPYSPNHSQSGPSPQTSPRLSITEETWLPNTNQYTNSAILAAINALTTDGVADLGEGIPMKARKTSQDHSPTVSLKVEPGGEELSPGELCLDEHPSNRLPLKKEGYCGGFLDVPQHPYSWSKPKQYVRFIKVWHITAFTFCTFYLDKCVYNKPSSLHVFLPRQPVPASSRLAAAVQLGAVQPADRSAAQVPPPSPLRDGGQQGAAVKALAGGHPVVQLHGYMESEPLTLQLFIGTADDRLLRPHAFYQVHRITGKTVSTPSHESIHNNTKVLEIPLLPENNMRAICAIRTSRTELKGGDGHIGRKNTRVRMVFRVHINQPTGRTVSLQASSNPIECSQRSAQELPLVDKQSLETCPAPGGERMLLDGHNFQHDSKVVFVEKAQDGHHLWETEAKVDRDASKPSSLLIEIPPYRNQRLSTPVHVNFYVCNGKRKRSQYQRFTYVPASVPTIKTEPHDEYDAPLVCSQRGPGLSLHPKPYFTPQVMTPILTSDLRPCVVGGAYSVSQQRLAAKPSSLPSPSPPSTSPKLHDLSPSPFSKCLPAGPAVQHPGQQSPIPHISIIQETPGRYQPPSLYQPSSSSSSPTSQPSTPTDAQFSPTHCVTPATGGSTSPAAQQQAKLPERGRGSLQEDGSPPTLAINIKQEPQELDQMYLDDGERKGFRYYAK</sequence>
<proteinExistence type="predicted"/>
<accession>A0ACB8VT65</accession>
<feature type="non-terminal residue" evidence="1">
    <location>
        <position position="1"/>
    </location>
</feature>
<organism evidence="1 2">
    <name type="scientific">Scortum barcoo</name>
    <name type="common">barcoo grunter</name>
    <dbReference type="NCBI Taxonomy" id="214431"/>
    <lineage>
        <taxon>Eukaryota</taxon>
        <taxon>Metazoa</taxon>
        <taxon>Chordata</taxon>
        <taxon>Craniata</taxon>
        <taxon>Vertebrata</taxon>
        <taxon>Euteleostomi</taxon>
        <taxon>Actinopterygii</taxon>
        <taxon>Neopterygii</taxon>
        <taxon>Teleostei</taxon>
        <taxon>Neoteleostei</taxon>
        <taxon>Acanthomorphata</taxon>
        <taxon>Eupercaria</taxon>
        <taxon>Centrarchiformes</taxon>
        <taxon>Terapontoidei</taxon>
        <taxon>Terapontidae</taxon>
        <taxon>Scortum</taxon>
    </lineage>
</organism>
<name>A0ACB8VT65_9TELE</name>
<dbReference type="Proteomes" id="UP000831701">
    <property type="component" value="Chromosome 18"/>
</dbReference>
<evidence type="ECO:0000313" key="1">
    <source>
        <dbReference type="EMBL" id="KAI3358802.1"/>
    </source>
</evidence>
<gene>
    <name evidence="1" type="ORF">L3Q82_015199</name>
</gene>
<keyword evidence="2" id="KW-1185">Reference proteome</keyword>
<protein>
    <submittedName>
        <fullName evidence="1">Uncharacterized protein</fullName>
    </submittedName>
</protein>
<evidence type="ECO:0000313" key="2">
    <source>
        <dbReference type="Proteomes" id="UP000831701"/>
    </source>
</evidence>
<dbReference type="EMBL" id="CM041548">
    <property type="protein sequence ID" value="KAI3358802.1"/>
    <property type="molecule type" value="Genomic_DNA"/>
</dbReference>